<proteinExistence type="predicted"/>
<dbReference type="CDD" id="cd01949">
    <property type="entry name" value="GGDEF"/>
    <property type="match status" value="1"/>
</dbReference>
<dbReference type="NCBIfam" id="TIGR00254">
    <property type="entry name" value="GGDEF"/>
    <property type="match status" value="1"/>
</dbReference>
<evidence type="ECO:0000259" key="2">
    <source>
        <dbReference type="PROSITE" id="PS50113"/>
    </source>
</evidence>
<dbReference type="InterPro" id="IPR035919">
    <property type="entry name" value="EAL_sf"/>
</dbReference>
<dbReference type="InterPro" id="IPR000700">
    <property type="entry name" value="PAS-assoc_C"/>
</dbReference>
<feature type="domain" description="PAC" evidence="2">
    <location>
        <begin position="86"/>
        <end position="140"/>
    </location>
</feature>
<dbReference type="Pfam" id="PF13426">
    <property type="entry name" value="PAS_9"/>
    <property type="match status" value="1"/>
</dbReference>
<evidence type="ECO:0000313" key="6">
    <source>
        <dbReference type="Proteomes" id="UP000248301"/>
    </source>
</evidence>
<dbReference type="CDD" id="cd00130">
    <property type="entry name" value="PAS"/>
    <property type="match status" value="1"/>
</dbReference>
<dbReference type="PROSITE" id="PS50113">
    <property type="entry name" value="PAC"/>
    <property type="match status" value="1"/>
</dbReference>
<name>A0A318PX49_9PROT</name>
<dbReference type="PROSITE" id="PS50883">
    <property type="entry name" value="EAL"/>
    <property type="match status" value="1"/>
</dbReference>
<dbReference type="SUPFAM" id="SSF141868">
    <property type="entry name" value="EAL domain-like"/>
    <property type="match status" value="1"/>
</dbReference>
<dbReference type="AlphaFoldDB" id="A0A318PX49"/>
<feature type="domain" description="PAS" evidence="1">
    <location>
        <begin position="30"/>
        <end position="61"/>
    </location>
</feature>
<dbReference type="Pfam" id="PF00563">
    <property type="entry name" value="EAL"/>
    <property type="match status" value="1"/>
</dbReference>
<dbReference type="Gene3D" id="3.30.450.20">
    <property type="entry name" value="PAS domain"/>
    <property type="match status" value="1"/>
</dbReference>
<dbReference type="PROSITE" id="PS50887">
    <property type="entry name" value="GGDEF"/>
    <property type="match status" value="1"/>
</dbReference>
<evidence type="ECO:0000259" key="1">
    <source>
        <dbReference type="PROSITE" id="PS50112"/>
    </source>
</evidence>
<dbReference type="SMART" id="SM00052">
    <property type="entry name" value="EAL"/>
    <property type="match status" value="1"/>
</dbReference>
<dbReference type="Proteomes" id="UP000248301">
    <property type="component" value="Unassembled WGS sequence"/>
</dbReference>
<dbReference type="EMBL" id="NKUF01000009">
    <property type="protein sequence ID" value="PYD63655.1"/>
    <property type="molecule type" value="Genomic_DNA"/>
</dbReference>
<dbReference type="PANTHER" id="PTHR44757:SF2">
    <property type="entry name" value="BIOFILM ARCHITECTURE MAINTENANCE PROTEIN MBAA"/>
    <property type="match status" value="1"/>
</dbReference>
<reference evidence="5 6" key="1">
    <citation type="submission" date="2017-07" db="EMBL/GenBank/DDBJ databases">
        <title>A draft genome sequence of Gluconacetobacter entanii LTH 4560.</title>
        <authorList>
            <person name="Skraban J."/>
            <person name="Cleenwerck I."/>
            <person name="Vandamme P."/>
            <person name="Trcek J."/>
        </authorList>
    </citation>
    <scope>NUCLEOTIDE SEQUENCE [LARGE SCALE GENOMIC DNA]</scope>
    <source>
        <strain evidence="5 6">LTH 4560</strain>
    </source>
</reference>
<dbReference type="Gene3D" id="3.20.20.450">
    <property type="entry name" value="EAL domain"/>
    <property type="match status" value="1"/>
</dbReference>
<protein>
    <submittedName>
        <fullName evidence="5">GGDEF domain-containing protein</fullName>
    </submittedName>
</protein>
<evidence type="ECO:0000259" key="4">
    <source>
        <dbReference type="PROSITE" id="PS50887"/>
    </source>
</evidence>
<dbReference type="PANTHER" id="PTHR44757">
    <property type="entry name" value="DIGUANYLATE CYCLASE DGCP"/>
    <property type="match status" value="1"/>
</dbReference>
<dbReference type="CDD" id="cd01948">
    <property type="entry name" value="EAL"/>
    <property type="match status" value="1"/>
</dbReference>
<dbReference type="InterPro" id="IPR000160">
    <property type="entry name" value="GGDEF_dom"/>
</dbReference>
<feature type="domain" description="EAL" evidence="3">
    <location>
        <begin position="314"/>
        <end position="569"/>
    </location>
</feature>
<dbReference type="SUPFAM" id="SSF55073">
    <property type="entry name" value="Nucleotide cyclase"/>
    <property type="match status" value="1"/>
</dbReference>
<evidence type="ECO:0000313" key="5">
    <source>
        <dbReference type="EMBL" id="PYD63655.1"/>
    </source>
</evidence>
<dbReference type="InterPro" id="IPR001633">
    <property type="entry name" value="EAL_dom"/>
</dbReference>
<dbReference type="OrthoDB" id="9793210at2"/>
<feature type="domain" description="GGDEF" evidence="4">
    <location>
        <begin position="173"/>
        <end position="305"/>
    </location>
</feature>
<dbReference type="Pfam" id="PF00990">
    <property type="entry name" value="GGDEF"/>
    <property type="match status" value="1"/>
</dbReference>
<dbReference type="InterPro" id="IPR000014">
    <property type="entry name" value="PAS"/>
</dbReference>
<dbReference type="InterPro" id="IPR052155">
    <property type="entry name" value="Biofilm_reg_signaling"/>
</dbReference>
<evidence type="ECO:0000259" key="3">
    <source>
        <dbReference type="PROSITE" id="PS50883"/>
    </source>
</evidence>
<accession>A0A318PX49</accession>
<dbReference type="InterPro" id="IPR029787">
    <property type="entry name" value="Nucleotide_cyclase"/>
</dbReference>
<dbReference type="NCBIfam" id="TIGR00229">
    <property type="entry name" value="sensory_box"/>
    <property type="match status" value="1"/>
</dbReference>
<sequence length="575" mass="64180">MSARHDDRLRALTHEDADFWADVVDNVLIVAVTDRNGVITYVNQKFCDVSQYARSELLGQTHRILNSGVHTHAFFRDMYRTIYSGRTWHGNICNRTKDGSHYWVATTIIPHHGSDGNIIGFVAARFEITELMNTKERLKIQAATDTMTGLLNRGGFNASLIATLEQCKHSSAEERVLVMFDLDGFKQINDIHGHHAGDIVLRTIGRRIVELVGPEEATSRLGGDEFAIILHKSLKENSLESILTRLQTLLEEPIDLESAVVRVSGSIGATPLTATDTLEDVQKNADVALYAAKQAGGKQARMFSASLHKTALERAKILKEASAGVKQNQFEVYYQPILNCHTGQIEQAEALMRWHHPQRGLLSAGAFTDVFADSGLAQEMETHLVQSFHDDIAMWKKAGLPNLRLAVNLSHLDLLSLDQQVDLLSEIKHLKMDPSTFMLEVTEHMLQGRRAEKSQLRLKSLAEDGFGLALDNFGHGSVRLSTLKNLPLKSLKIDRSLVRYIDTREQDRDILAALIRLGHGFGLSVTVEGVETRKQFDIATQLGVDYIQGFFISRAVSATDLVKITREHAWEHDLG</sequence>
<organism evidence="5 6">
    <name type="scientific">Gluconacetobacter entanii</name>
    <dbReference type="NCBI Taxonomy" id="108528"/>
    <lineage>
        <taxon>Bacteria</taxon>
        <taxon>Pseudomonadati</taxon>
        <taxon>Pseudomonadota</taxon>
        <taxon>Alphaproteobacteria</taxon>
        <taxon>Acetobacterales</taxon>
        <taxon>Acetobacteraceae</taxon>
        <taxon>Gluconacetobacter</taxon>
    </lineage>
</organism>
<dbReference type="RefSeq" id="WP_110913115.1">
    <property type="nucleotide sequence ID" value="NZ_NKUF01000009.1"/>
</dbReference>
<dbReference type="InterPro" id="IPR043128">
    <property type="entry name" value="Rev_trsase/Diguanyl_cyclase"/>
</dbReference>
<dbReference type="InterPro" id="IPR035965">
    <property type="entry name" value="PAS-like_dom_sf"/>
</dbReference>
<dbReference type="PROSITE" id="PS50112">
    <property type="entry name" value="PAS"/>
    <property type="match status" value="1"/>
</dbReference>
<dbReference type="Gene3D" id="3.30.70.270">
    <property type="match status" value="1"/>
</dbReference>
<dbReference type="SMART" id="SM00267">
    <property type="entry name" value="GGDEF"/>
    <property type="match status" value="1"/>
</dbReference>
<gene>
    <name evidence="5" type="ORF">CFR72_06100</name>
</gene>
<comment type="caution">
    <text evidence="5">The sequence shown here is derived from an EMBL/GenBank/DDBJ whole genome shotgun (WGS) entry which is preliminary data.</text>
</comment>
<dbReference type="SUPFAM" id="SSF55785">
    <property type="entry name" value="PYP-like sensor domain (PAS domain)"/>
    <property type="match status" value="1"/>
</dbReference>